<organism evidence="2 3">
    <name type="scientific">Candidatus Magasanikbacteria bacterium GW2011_GWA2_46_17</name>
    <dbReference type="NCBI Taxonomy" id="1619042"/>
    <lineage>
        <taxon>Bacteria</taxon>
        <taxon>Candidatus Magasanikiibacteriota</taxon>
    </lineage>
</organism>
<keyword evidence="1" id="KW-1133">Transmembrane helix</keyword>
<feature type="transmembrane region" description="Helical" evidence="1">
    <location>
        <begin position="554"/>
        <end position="572"/>
    </location>
</feature>
<accession>A0A0G1P124</accession>
<evidence type="ECO:0008006" key="4">
    <source>
        <dbReference type="Google" id="ProtNLM"/>
    </source>
</evidence>
<reference evidence="2 3" key="1">
    <citation type="journal article" date="2015" name="Nature">
        <title>rRNA introns, odd ribosomes, and small enigmatic genomes across a large radiation of phyla.</title>
        <authorList>
            <person name="Brown C.T."/>
            <person name="Hug L.A."/>
            <person name="Thomas B.C."/>
            <person name="Sharon I."/>
            <person name="Castelle C.J."/>
            <person name="Singh A."/>
            <person name="Wilkins M.J."/>
            <person name="Williams K.H."/>
            <person name="Banfield J.F."/>
        </authorList>
    </citation>
    <scope>NUCLEOTIDE SEQUENCE [LARGE SCALE GENOMIC DNA]</scope>
</reference>
<feature type="transmembrane region" description="Helical" evidence="1">
    <location>
        <begin position="7"/>
        <end position="25"/>
    </location>
</feature>
<feature type="transmembrane region" description="Helical" evidence="1">
    <location>
        <begin position="177"/>
        <end position="195"/>
    </location>
</feature>
<feature type="transmembrane region" description="Helical" evidence="1">
    <location>
        <begin position="488"/>
        <end position="511"/>
    </location>
</feature>
<feature type="transmembrane region" description="Helical" evidence="1">
    <location>
        <begin position="31"/>
        <end position="52"/>
    </location>
</feature>
<feature type="transmembrane region" description="Helical" evidence="1">
    <location>
        <begin position="200"/>
        <end position="216"/>
    </location>
</feature>
<evidence type="ECO:0000256" key="1">
    <source>
        <dbReference type="SAM" id="Phobius"/>
    </source>
</evidence>
<feature type="transmembrane region" description="Helical" evidence="1">
    <location>
        <begin position="64"/>
        <end position="84"/>
    </location>
</feature>
<sequence>MAYLRKLSVLLVIIVLLYIDLAYWQNLVVGLAALLAYIIFTALSAFAVLVKFFYFSERAFRAKLFAAFCSLTTTGFFLAAALLLTGRLSSFVMSIALFIHSFLCVMLEDWAIRARVGQIAADNQVQTPIISAPASAGFFRILVSSYLFLAGFGFLLLYRSKSGASILTPWQTIGQSYIYVFAFATLALGLIIHFAKKAKYVLLLLSVHALLLYSYIPLTHELLYGADQWRHMAVENAILNNEQIGKDIQRPQSWVDRLNFNDFSYAEFWGTTALFSKVSSIDTLTLNKWLGPIMWAVIFPALLFELALTLGWSKRAGLWLAWAGFLPFAFQAGGSFTLPSSWGFLWWLLLMILIIKRLRNGRREQIFVLAGAGVLSLFGYGLYFFLFWAAWLTAELMIRWPKYPLQKISAKNLSRIVIVALILFIPLLDIITGYSRIGSGINLFGQIKQMLGNFTGWYIASGPRPHDIATGNVFFNQMPSYSFVRNIFISWTGWVVPVMMVIFAAAFLGWSKNLKSAKAEERWLAIVAAGAWGGYVISRYFLQGEQVVARRMDAVLALTLIVLAGISVRSWLVRLESALASFGARKIIAPGMILLASFITAGSYSLGPDTRAVSTDEYAAMRSIWQEEMNSGRHCVLAETYPLLALQAISGDKIKGGGFPMGKFFSQTERTELYEKMLGNAGERVWKLSLEHTLTDKCWFVTSDPVIETYTYFKNNSQHLQSFGDVLVWRYDK</sequence>
<dbReference type="Proteomes" id="UP000034175">
    <property type="component" value="Unassembled WGS sequence"/>
</dbReference>
<feature type="transmembrane region" description="Helical" evidence="1">
    <location>
        <begin position="90"/>
        <end position="107"/>
    </location>
</feature>
<gene>
    <name evidence="2" type="ORF">UX39_C0009G0014</name>
</gene>
<feature type="transmembrane region" description="Helical" evidence="1">
    <location>
        <begin position="339"/>
        <end position="355"/>
    </location>
</feature>
<keyword evidence="1" id="KW-0812">Transmembrane</keyword>
<name>A0A0G1P124_9BACT</name>
<proteinExistence type="predicted"/>
<feature type="transmembrane region" description="Helical" evidence="1">
    <location>
        <begin position="523"/>
        <end position="542"/>
    </location>
</feature>
<feature type="transmembrane region" description="Helical" evidence="1">
    <location>
        <begin position="138"/>
        <end position="157"/>
    </location>
</feature>
<feature type="transmembrane region" description="Helical" evidence="1">
    <location>
        <begin position="587"/>
        <end position="606"/>
    </location>
</feature>
<comment type="caution">
    <text evidence="2">The sequence shown here is derived from an EMBL/GenBank/DDBJ whole genome shotgun (WGS) entry which is preliminary data.</text>
</comment>
<evidence type="ECO:0000313" key="3">
    <source>
        <dbReference type="Proteomes" id="UP000034175"/>
    </source>
</evidence>
<protein>
    <recommendedName>
        <fullName evidence="4">Glycosyltransferase RgtA/B/C/D-like domain-containing protein</fullName>
    </recommendedName>
</protein>
<feature type="transmembrane region" description="Helical" evidence="1">
    <location>
        <begin position="316"/>
        <end position="333"/>
    </location>
</feature>
<evidence type="ECO:0000313" key="2">
    <source>
        <dbReference type="EMBL" id="KKU26431.1"/>
    </source>
</evidence>
<feature type="transmembrane region" description="Helical" evidence="1">
    <location>
        <begin position="412"/>
        <end position="431"/>
    </location>
</feature>
<dbReference type="AlphaFoldDB" id="A0A0G1P124"/>
<feature type="transmembrane region" description="Helical" evidence="1">
    <location>
        <begin position="289"/>
        <end position="309"/>
    </location>
</feature>
<feature type="transmembrane region" description="Helical" evidence="1">
    <location>
        <begin position="367"/>
        <end position="392"/>
    </location>
</feature>
<dbReference type="EMBL" id="LCMA01000009">
    <property type="protein sequence ID" value="KKU26431.1"/>
    <property type="molecule type" value="Genomic_DNA"/>
</dbReference>
<keyword evidence="1" id="KW-0472">Membrane</keyword>